<gene>
    <name evidence="1" type="primary">ubiJ</name>
    <name evidence="3" type="ORF">FCN80_06800</name>
</gene>
<protein>
    <recommendedName>
        <fullName evidence="1">Ubiquinone biosynthesis accessory factor UbiJ</fullName>
    </recommendedName>
</protein>
<dbReference type="PANTHER" id="PTHR38693:SF1">
    <property type="entry name" value="UBIQUINONE BIOSYNTHESIS ACCESSORY FACTOR UBIJ"/>
    <property type="match status" value="1"/>
</dbReference>
<comment type="subcellular location">
    <subcellularLocation>
        <location evidence="1">Cytoplasm</location>
    </subcellularLocation>
</comment>
<evidence type="ECO:0000256" key="1">
    <source>
        <dbReference type="HAMAP-Rule" id="MF_02215"/>
    </source>
</evidence>
<comment type="caution">
    <text evidence="3">The sequence shown here is derived from an EMBL/GenBank/DDBJ whole genome shotgun (WGS) entry which is preliminary data.</text>
</comment>
<accession>A0ABY2SMK9</accession>
<sequence>MLMQLLAAGLEIGLKRLLYRDRAMKPARQRLKGKTLCFEAAELAYPVILLFGETQVDVLTAWEGVADCTVRTHLSVLPALRRRRQLTSLIRDGSLQVDGDAQVVQQFVALLDCVEWDPTEILAPYLGDVLAEGVSQRLAAHAADAKRRWRERRDQLGLALTEEWRLTPSALELAWYDEEVAALADAEQHLAARLDSLENRR</sequence>
<reference evidence="3 4" key="1">
    <citation type="submission" date="2019-04" db="EMBL/GenBank/DDBJ databases">
        <authorList>
            <person name="Li M."/>
            <person name="Gao C."/>
        </authorList>
    </citation>
    <scope>NUCLEOTIDE SEQUENCE [LARGE SCALE GENOMIC DNA]</scope>
    <source>
        <strain evidence="3 4">BGMRC 2031</strain>
    </source>
</reference>
<dbReference type="HAMAP" id="MF_02215">
    <property type="entry name" value="UbiJ"/>
    <property type="match status" value="1"/>
</dbReference>
<comment type="function">
    <text evidence="1">Required for ubiquinone (coenzyme Q) biosynthesis. Binds hydrophobic ubiquinone biosynthetic intermediates via its SCP2 domain and is essential for the stability of the Ubi complex. May constitute a docking platform where Ubi enzymes assemble and access their SCP2-bound polyprenyl substrates.</text>
</comment>
<keyword evidence="1" id="KW-0963">Cytoplasm</keyword>
<dbReference type="RefSeq" id="WP_136989309.1">
    <property type="nucleotide sequence ID" value="NZ_SZPQ01000006.1"/>
</dbReference>
<keyword evidence="4" id="KW-1185">Reference proteome</keyword>
<evidence type="ECO:0000313" key="3">
    <source>
        <dbReference type="EMBL" id="TKI07132.1"/>
    </source>
</evidence>
<dbReference type="Pfam" id="PF02036">
    <property type="entry name" value="SCP2"/>
    <property type="match status" value="1"/>
</dbReference>
<dbReference type="InterPro" id="IPR038989">
    <property type="entry name" value="UbiJ"/>
</dbReference>
<keyword evidence="1" id="KW-0831">Ubiquinone biosynthesis</keyword>
<comment type="pathway">
    <text evidence="1">Cofactor biosynthesis; ubiquinone biosynthesis.</text>
</comment>
<organism evidence="3 4">
    <name type="scientific">Martelella alba</name>
    <dbReference type="NCBI Taxonomy" id="2590451"/>
    <lineage>
        <taxon>Bacteria</taxon>
        <taxon>Pseudomonadati</taxon>
        <taxon>Pseudomonadota</taxon>
        <taxon>Alphaproteobacteria</taxon>
        <taxon>Hyphomicrobiales</taxon>
        <taxon>Aurantimonadaceae</taxon>
        <taxon>Martelella</taxon>
    </lineage>
</organism>
<dbReference type="PANTHER" id="PTHR38693">
    <property type="entry name" value="UBIQUINONE BIOSYNTHESIS PROTEIN UBIJ"/>
    <property type="match status" value="1"/>
</dbReference>
<evidence type="ECO:0000313" key="4">
    <source>
        <dbReference type="Proteomes" id="UP000305202"/>
    </source>
</evidence>
<dbReference type="Proteomes" id="UP000305202">
    <property type="component" value="Unassembled WGS sequence"/>
</dbReference>
<evidence type="ECO:0000259" key="2">
    <source>
        <dbReference type="Pfam" id="PF02036"/>
    </source>
</evidence>
<name>A0ABY2SMK9_9HYPH</name>
<proteinExistence type="inferred from homology"/>
<comment type="similarity">
    <text evidence="1">Belongs to the UbiJ family.</text>
</comment>
<feature type="domain" description="SCP2" evidence="2">
    <location>
        <begin position="14"/>
        <end position="112"/>
    </location>
</feature>
<dbReference type="InterPro" id="IPR003033">
    <property type="entry name" value="SCP2_sterol-bd_dom"/>
</dbReference>
<dbReference type="EMBL" id="SZPQ01000006">
    <property type="protein sequence ID" value="TKI07132.1"/>
    <property type="molecule type" value="Genomic_DNA"/>
</dbReference>